<feature type="domain" description="OmpR/PhoB-type" evidence="8">
    <location>
        <begin position="123"/>
        <end position="223"/>
    </location>
</feature>
<reference evidence="10" key="1">
    <citation type="journal article" date="2019" name="Int. J. Syst. Evol. Microbiol.">
        <title>The Global Catalogue of Microorganisms (GCM) 10K type strain sequencing project: providing services to taxonomists for standard genome sequencing and annotation.</title>
        <authorList>
            <consortium name="The Broad Institute Genomics Platform"/>
            <consortium name="The Broad Institute Genome Sequencing Center for Infectious Disease"/>
            <person name="Wu L."/>
            <person name="Ma J."/>
        </authorList>
    </citation>
    <scope>NUCLEOTIDE SEQUENCE [LARGE SCALE GENOMIC DNA]</scope>
    <source>
        <strain evidence="10">KCTC 33576</strain>
    </source>
</reference>
<dbReference type="InterPro" id="IPR039420">
    <property type="entry name" value="WalR-like"/>
</dbReference>
<evidence type="ECO:0000256" key="6">
    <source>
        <dbReference type="PROSITE-ProRule" id="PRU01091"/>
    </source>
</evidence>
<evidence type="ECO:0000313" key="9">
    <source>
        <dbReference type="EMBL" id="MFD2840052.1"/>
    </source>
</evidence>
<feature type="DNA-binding region" description="OmpR/PhoB-type" evidence="6">
    <location>
        <begin position="123"/>
        <end position="223"/>
    </location>
</feature>
<dbReference type="SUPFAM" id="SSF46894">
    <property type="entry name" value="C-terminal effector domain of the bipartite response regulators"/>
    <property type="match status" value="1"/>
</dbReference>
<dbReference type="PANTHER" id="PTHR48111:SF1">
    <property type="entry name" value="TWO-COMPONENT RESPONSE REGULATOR ORR33"/>
    <property type="match status" value="1"/>
</dbReference>
<evidence type="ECO:0000259" key="8">
    <source>
        <dbReference type="PROSITE" id="PS51755"/>
    </source>
</evidence>
<proteinExistence type="predicted"/>
<dbReference type="InterPro" id="IPR016032">
    <property type="entry name" value="Sig_transdc_resp-reg_C-effctor"/>
</dbReference>
<dbReference type="EMBL" id="JBHUOP010000002">
    <property type="protein sequence ID" value="MFD2840052.1"/>
    <property type="molecule type" value="Genomic_DNA"/>
</dbReference>
<evidence type="ECO:0000256" key="2">
    <source>
        <dbReference type="ARBA" id="ARBA00023012"/>
    </source>
</evidence>
<comment type="caution">
    <text evidence="9">The sequence shown here is derived from an EMBL/GenBank/DDBJ whole genome shotgun (WGS) entry which is preliminary data.</text>
</comment>
<dbReference type="Proteomes" id="UP001597391">
    <property type="component" value="Unassembled WGS sequence"/>
</dbReference>
<evidence type="ECO:0000256" key="1">
    <source>
        <dbReference type="ARBA" id="ARBA00022553"/>
    </source>
</evidence>
<dbReference type="InterPro" id="IPR001867">
    <property type="entry name" value="OmpR/PhoB-type_DNA-bd"/>
</dbReference>
<name>A0ABW5XD65_9MICO</name>
<organism evidence="9 10">
    <name type="scientific">Populibacterium corticicola</name>
    <dbReference type="NCBI Taxonomy" id="1812826"/>
    <lineage>
        <taxon>Bacteria</taxon>
        <taxon>Bacillati</taxon>
        <taxon>Actinomycetota</taxon>
        <taxon>Actinomycetes</taxon>
        <taxon>Micrococcales</taxon>
        <taxon>Jonesiaceae</taxon>
        <taxon>Populibacterium</taxon>
    </lineage>
</organism>
<dbReference type="PANTHER" id="PTHR48111">
    <property type="entry name" value="REGULATOR OF RPOS"/>
    <property type="match status" value="1"/>
</dbReference>
<dbReference type="Gene3D" id="1.10.10.10">
    <property type="entry name" value="Winged helix-like DNA-binding domain superfamily/Winged helix DNA-binding domain"/>
    <property type="match status" value="1"/>
</dbReference>
<evidence type="ECO:0000256" key="7">
    <source>
        <dbReference type="SAM" id="MobiDB-lite"/>
    </source>
</evidence>
<keyword evidence="5" id="KW-0804">Transcription</keyword>
<protein>
    <submittedName>
        <fullName evidence="9">Winged helix-turn-helix domain-containing protein</fullName>
    </submittedName>
</protein>
<dbReference type="PROSITE" id="PS51755">
    <property type="entry name" value="OMPR_PHOB"/>
    <property type="match status" value="1"/>
</dbReference>
<keyword evidence="10" id="KW-1185">Reference proteome</keyword>
<feature type="region of interest" description="Disordered" evidence="7">
    <location>
        <begin position="64"/>
        <end position="107"/>
    </location>
</feature>
<accession>A0ABW5XD65</accession>
<keyword evidence="2" id="KW-0902">Two-component regulatory system</keyword>
<sequence>MSAPTHELPQAVNNQHGFYLWVGLNPHESDTTAAAHTTPAQIIEIAEALGELARELLPSAETHTTLALGDPEQTKHERRVPSPDAHGAHRYRAPITERRSSSNTHRDLYPSSHVEVLEAPVSNSIPNFDFVFSPRVIIDLHNRRVIADDEIQRLTYKEFELLAHLVNSPGRIISRDELFSSVWRTAVHTDSRTIDVHIRRLREKLGLENHIITVRGAGYKFELTEQIDVIPPAPRSYHR</sequence>
<keyword evidence="1" id="KW-0597">Phosphoprotein</keyword>
<keyword evidence="4 6" id="KW-0238">DNA-binding</keyword>
<dbReference type="SMART" id="SM00862">
    <property type="entry name" value="Trans_reg_C"/>
    <property type="match status" value="1"/>
</dbReference>
<feature type="compositionally biased region" description="Basic and acidic residues" evidence="7">
    <location>
        <begin position="72"/>
        <end position="81"/>
    </location>
</feature>
<keyword evidence="3" id="KW-0805">Transcription regulation</keyword>
<evidence type="ECO:0000256" key="4">
    <source>
        <dbReference type="ARBA" id="ARBA00023125"/>
    </source>
</evidence>
<evidence type="ECO:0000256" key="5">
    <source>
        <dbReference type="ARBA" id="ARBA00023163"/>
    </source>
</evidence>
<gene>
    <name evidence="9" type="ORF">ACFSYH_05650</name>
</gene>
<feature type="compositionally biased region" description="Basic and acidic residues" evidence="7">
    <location>
        <begin position="95"/>
        <end position="107"/>
    </location>
</feature>
<dbReference type="InterPro" id="IPR036388">
    <property type="entry name" value="WH-like_DNA-bd_sf"/>
</dbReference>
<dbReference type="RefSeq" id="WP_377465703.1">
    <property type="nucleotide sequence ID" value="NZ_JBHUOP010000002.1"/>
</dbReference>
<evidence type="ECO:0000256" key="3">
    <source>
        <dbReference type="ARBA" id="ARBA00023015"/>
    </source>
</evidence>
<dbReference type="CDD" id="cd00383">
    <property type="entry name" value="trans_reg_C"/>
    <property type="match status" value="1"/>
</dbReference>
<evidence type="ECO:0000313" key="10">
    <source>
        <dbReference type="Proteomes" id="UP001597391"/>
    </source>
</evidence>
<dbReference type="Pfam" id="PF00486">
    <property type="entry name" value="Trans_reg_C"/>
    <property type="match status" value="1"/>
</dbReference>